<evidence type="ECO:0008006" key="3">
    <source>
        <dbReference type="Google" id="ProtNLM"/>
    </source>
</evidence>
<dbReference type="Proteomes" id="UP000663440">
    <property type="component" value="Chromosome"/>
</dbReference>
<dbReference type="RefSeq" id="WP_207297132.1">
    <property type="nucleotide sequence ID" value="NZ_CP071448.1"/>
</dbReference>
<accession>A0ABX7QHA2</accession>
<keyword evidence="2" id="KW-1185">Reference proteome</keyword>
<gene>
    <name evidence="1" type="ORF">J0383_03860</name>
</gene>
<evidence type="ECO:0000313" key="2">
    <source>
        <dbReference type="Proteomes" id="UP000663440"/>
    </source>
</evidence>
<dbReference type="EMBL" id="CP071448">
    <property type="protein sequence ID" value="QSW89958.1"/>
    <property type="molecule type" value="Genomic_DNA"/>
</dbReference>
<sequence length="221" mass="26153">MKNLLLIFLVLFFTISCKNEEKKYVSKNINSQKLDNSKKYLRSTLNINYSDATEEIELYISKKKDTISNQYKLIRNNKIDTLESCYYDLKISKSNKPNFYRGVITLHTKYENLKLNKKNKRTIDFGYCNQNKDSVYLKYITSKNSTTLNFEFENYKGANLNGILYQLTQRDTTKDMINLNQVHLLVDNLPQTNNFLLESYNLDKDKSRKINLKEIKLKKTN</sequence>
<name>A0ABX7QHA2_9FLAO</name>
<protein>
    <recommendedName>
        <fullName evidence="3">DUF4292 domain-containing protein</fullName>
    </recommendedName>
</protein>
<reference evidence="1 2" key="1">
    <citation type="submission" date="2021-03" db="EMBL/GenBank/DDBJ databases">
        <title>Flavobacterium kribbensis sp. nov, an endophytic bacteria, isolated from soybean.</title>
        <authorList>
            <person name="Lee J."/>
            <person name="Seo J."/>
        </authorList>
    </citation>
    <scope>NUCLEOTIDE SEQUENCE [LARGE SCALE GENOMIC DNA]</scope>
    <source>
        <strain evidence="1 2">BB8</strain>
    </source>
</reference>
<organism evidence="1 2">
    <name type="scientific">Flavobacterium endoglycinae</name>
    <dbReference type="NCBI Taxonomy" id="2816357"/>
    <lineage>
        <taxon>Bacteria</taxon>
        <taxon>Pseudomonadati</taxon>
        <taxon>Bacteroidota</taxon>
        <taxon>Flavobacteriia</taxon>
        <taxon>Flavobacteriales</taxon>
        <taxon>Flavobacteriaceae</taxon>
        <taxon>Flavobacterium</taxon>
    </lineage>
</organism>
<proteinExistence type="predicted"/>
<dbReference type="PROSITE" id="PS51257">
    <property type="entry name" value="PROKAR_LIPOPROTEIN"/>
    <property type="match status" value="1"/>
</dbReference>
<evidence type="ECO:0000313" key="1">
    <source>
        <dbReference type="EMBL" id="QSW89958.1"/>
    </source>
</evidence>